<feature type="chain" id="PRO_5045222820" description="Alginate export domain-containing protein" evidence="1">
    <location>
        <begin position="22"/>
        <end position="395"/>
    </location>
</feature>
<evidence type="ECO:0000313" key="2">
    <source>
        <dbReference type="EMBL" id="MFD3263469.1"/>
    </source>
</evidence>
<accession>A0ABW6CK63</accession>
<protein>
    <recommendedName>
        <fullName evidence="4">Alginate export domain-containing protein</fullName>
    </recommendedName>
</protein>
<evidence type="ECO:0000256" key="1">
    <source>
        <dbReference type="SAM" id="SignalP"/>
    </source>
</evidence>
<evidence type="ECO:0008006" key="4">
    <source>
        <dbReference type="Google" id="ProtNLM"/>
    </source>
</evidence>
<keyword evidence="1" id="KW-0732">Signal</keyword>
<feature type="signal peptide" evidence="1">
    <location>
        <begin position="1"/>
        <end position="21"/>
    </location>
</feature>
<evidence type="ECO:0000313" key="3">
    <source>
        <dbReference type="Proteomes" id="UP001598130"/>
    </source>
</evidence>
<sequence length="395" mass="42740">MRLLPGLLGLASLAVPSLACAAEAPKGLILESRLRYETVSQDGFSKDAQAVTLRTRLGYETPAFHGFKALVEGENVTALSDRYNSSTNGKTAYPLVTDPETTELNRAQVSWTGTQGEAVIGRQRLILNNARFVGNVGFRQNEQTFDAAKLVYRPSPKVSVTYAYIDKVHRIFGEDHPQGNWRSDSHLAQLDAKTSLGQVSAYGYLLDFANAPTQSSATWGARLTGSRPLNAGLSATYEAEYARQTDYRNSPTSFDLDYIALSAGLKTKTNAVALGFEQLDGDGRRGFSTPLATLHAYQGWADVFLTTPANGVRDLSLTGSSVLKGPHGKPLKIQASLHQFDDAGGGADLGREFDASVSMPLTAKLGAELKVAAFQGDRPAFPDRTKIWLTLEFKL</sequence>
<dbReference type="InterPro" id="IPR023614">
    <property type="entry name" value="Porin_dom_sf"/>
</dbReference>
<dbReference type="RefSeq" id="WP_377368406.1">
    <property type="nucleotide sequence ID" value="NZ_JAOTJD010000007.1"/>
</dbReference>
<proteinExistence type="predicted"/>
<dbReference type="Gene3D" id="2.40.160.10">
    <property type="entry name" value="Porin"/>
    <property type="match status" value="1"/>
</dbReference>
<dbReference type="Proteomes" id="UP001598130">
    <property type="component" value="Unassembled WGS sequence"/>
</dbReference>
<keyword evidence="3" id="KW-1185">Reference proteome</keyword>
<organism evidence="2 3">
    <name type="scientific">Phenylobacterium ferrooxidans</name>
    <dbReference type="NCBI Taxonomy" id="2982689"/>
    <lineage>
        <taxon>Bacteria</taxon>
        <taxon>Pseudomonadati</taxon>
        <taxon>Pseudomonadota</taxon>
        <taxon>Alphaproteobacteria</taxon>
        <taxon>Caulobacterales</taxon>
        <taxon>Caulobacteraceae</taxon>
        <taxon>Phenylobacterium</taxon>
    </lineage>
</organism>
<dbReference type="EMBL" id="JAOTJD010000007">
    <property type="protein sequence ID" value="MFD3263469.1"/>
    <property type="molecule type" value="Genomic_DNA"/>
</dbReference>
<name>A0ABW6CK63_9CAUL</name>
<comment type="caution">
    <text evidence="2">The sequence shown here is derived from an EMBL/GenBank/DDBJ whole genome shotgun (WGS) entry which is preliminary data.</text>
</comment>
<reference evidence="2 3" key="1">
    <citation type="submission" date="2022-09" db="EMBL/GenBank/DDBJ databases">
        <title>New species of Phenylobacterium.</title>
        <authorList>
            <person name="Mieszkin S."/>
        </authorList>
    </citation>
    <scope>NUCLEOTIDE SEQUENCE [LARGE SCALE GENOMIC DNA]</scope>
    <source>
        <strain evidence="2 3">HK31-G</strain>
    </source>
</reference>
<gene>
    <name evidence="2" type="ORF">OCL97_05735</name>
</gene>